<evidence type="ECO:0000313" key="4">
    <source>
        <dbReference type="EMBL" id="KAA0045821.1"/>
    </source>
</evidence>
<proteinExistence type="predicted"/>
<evidence type="ECO:0000256" key="2">
    <source>
        <dbReference type="SAM" id="MobiDB-lite"/>
    </source>
</evidence>
<evidence type="ECO:0000313" key="7">
    <source>
        <dbReference type="Proteomes" id="UP000321947"/>
    </source>
</evidence>
<dbReference type="PANTHER" id="PTHR46248">
    <property type="entry name" value="EXPRESSED PROTEIN"/>
    <property type="match status" value="1"/>
</dbReference>
<sequence>MNARVRAKPQFQIPKQSSIHEKEERETEMGDEKGGIIKINNRRRLNREKKMALLQDVDKLKKKLRHEQNVQRALKRAFNRPLGALPRLPPYLPPSTLELLAEVALLEEEIVWLSKRIENFRHLYEEAIFANAVESISMKSLLHNQSKSLASYEHISLPTPTRFQRQPGNYYARFMNPKQSSWKSNSPSRENQFAFSCYVEDKASPEKKATKIVSSSKKTKIPINREVVEKSLDTLKFQVSIDYYFVP</sequence>
<evidence type="ECO:0000313" key="6">
    <source>
        <dbReference type="Proteomes" id="UP000321393"/>
    </source>
</evidence>
<dbReference type="STRING" id="1194695.A0A5D3BL57"/>
<feature type="domain" description="Ternary complex factor MIP1 leucine-zipper" evidence="3">
    <location>
        <begin position="46"/>
        <end position="121"/>
    </location>
</feature>
<dbReference type="Proteomes" id="UP000321947">
    <property type="component" value="Unassembled WGS sequence"/>
</dbReference>
<evidence type="ECO:0000256" key="1">
    <source>
        <dbReference type="SAM" id="Coils"/>
    </source>
</evidence>
<dbReference type="AlphaFoldDB" id="A0A5D3BL57"/>
<evidence type="ECO:0000259" key="3">
    <source>
        <dbReference type="Pfam" id="PF14389"/>
    </source>
</evidence>
<gene>
    <name evidence="5" type="ORF">E5676_scaffold123G00240</name>
    <name evidence="4" type="ORF">E6C27_scaffold243G003460</name>
</gene>
<reference evidence="6 7" key="1">
    <citation type="submission" date="2019-08" db="EMBL/GenBank/DDBJ databases">
        <title>Draft genome sequences of two oriental melons (Cucumis melo L. var makuwa).</title>
        <authorList>
            <person name="Kwon S.-Y."/>
        </authorList>
    </citation>
    <scope>NUCLEOTIDE SEQUENCE [LARGE SCALE GENOMIC DNA]</scope>
    <source>
        <strain evidence="7">cv. Chang Bougi</strain>
        <strain evidence="6">cv. SW 3</strain>
        <tissue evidence="5">Leaf</tissue>
    </source>
</reference>
<dbReference type="OrthoDB" id="418495at2759"/>
<dbReference type="Proteomes" id="UP000321393">
    <property type="component" value="Unassembled WGS sequence"/>
</dbReference>
<accession>A0A5D3BL57</accession>
<protein>
    <recommendedName>
        <fullName evidence="3">Ternary complex factor MIP1 leucine-zipper domain-containing protein</fullName>
    </recommendedName>
</protein>
<feature type="coiled-coil region" evidence="1">
    <location>
        <begin position="50"/>
        <end position="77"/>
    </location>
</feature>
<dbReference type="InterPro" id="IPR025757">
    <property type="entry name" value="MIP1_Leuzipper"/>
</dbReference>
<dbReference type="EMBL" id="SSTE01014401">
    <property type="protein sequence ID" value="KAA0045821.1"/>
    <property type="molecule type" value="Genomic_DNA"/>
</dbReference>
<feature type="region of interest" description="Disordered" evidence="2">
    <location>
        <begin position="1"/>
        <end position="34"/>
    </location>
</feature>
<dbReference type="EMBL" id="SSTD01017674">
    <property type="protein sequence ID" value="TYJ99461.1"/>
    <property type="molecule type" value="Genomic_DNA"/>
</dbReference>
<comment type="caution">
    <text evidence="5">The sequence shown here is derived from an EMBL/GenBank/DDBJ whole genome shotgun (WGS) entry which is preliminary data.</text>
</comment>
<name>A0A5D3BL57_CUCMM</name>
<dbReference type="Pfam" id="PF14389">
    <property type="entry name" value="Lzipper-MIP1"/>
    <property type="match status" value="1"/>
</dbReference>
<feature type="compositionally biased region" description="Basic and acidic residues" evidence="2">
    <location>
        <begin position="18"/>
        <end position="34"/>
    </location>
</feature>
<keyword evidence="1" id="KW-0175">Coiled coil</keyword>
<dbReference type="PANTHER" id="PTHR46248:SF12">
    <property type="entry name" value="TERNARY COMPLEX FACTOR MIP1 LEUCINE-ZIPPER PROTEIN"/>
    <property type="match status" value="1"/>
</dbReference>
<organism evidence="5 7">
    <name type="scientific">Cucumis melo var. makuwa</name>
    <name type="common">Oriental melon</name>
    <dbReference type="NCBI Taxonomy" id="1194695"/>
    <lineage>
        <taxon>Eukaryota</taxon>
        <taxon>Viridiplantae</taxon>
        <taxon>Streptophyta</taxon>
        <taxon>Embryophyta</taxon>
        <taxon>Tracheophyta</taxon>
        <taxon>Spermatophyta</taxon>
        <taxon>Magnoliopsida</taxon>
        <taxon>eudicotyledons</taxon>
        <taxon>Gunneridae</taxon>
        <taxon>Pentapetalae</taxon>
        <taxon>rosids</taxon>
        <taxon>fabids</taxon>
        <taxon>Cucurbitales</taxon>
        <taxon>Cucurbitaceae</taxon>
        <taxon>Benincaseae</taxon>
        <taxon>Cucumis</taxon>
    </lineage>
</organism>
<evidence type="ECO:0000313" key="5">
    <source>
        <dbReference type="EMBL" id="TYJ99461.1"/>
    </source>
</evidence>